<name>A0A8K0UVX5_9AGAR</name>
<dbReference type="OrthoDB" id="3182995at2759"/>
<sequence length="311" mass="34737">MKQTRETYKTIASNAIATLVLSGQLLATDSNEPGELRDLVLMPGQPKSNPPLIRQVDPQDGNPLFPLPDLPSSRLPPPGKMKLTVRLGRQIGTERGGYLYSATVDSAKSTSALKHIGLPPLVVKVSPVGMAGVLLPEAQSYLDLERFQGITIPHFYGLFTATVPNDSQFLPWQRRREEREGDNDPSDHPLARELPSNVVSVLVMERVGGPVPLDDGLLKNPRTVAELKSLYKDLASLGYLHFDMTYFNIAMAPSHPPLHRRVSPAWNRPYRFRLVNFHRAKRAAMEREKTYTEQANHLQYLINQIYAGCVL</sequence>
<gene>
    <name evidence="1" type="ORF">BXZ70DRAFT_919348</name>
</gene>
<evidence type="ECO:0000313" key="2">
    <source>
        <dbReference type="Proteomes" id="UP000813824"/>
    </source>
</evidence>
<protein>
    <submittedName>
        <fullName evidence="1">Uncharacterized protein</fullName>
    </submittedName>
</protein>
<dbReference type="Proteomes" id="UP000813824">
    <property type="component" value="Unassembled WGS sequence"/>
</dbReference>
<comment type="caution">
    <text evidence="1">The sequence shown here is derived from an EMBL/GenBank/DDBJ whole genome shotgun (WGS) entry which is preliminary data.</text>
</comment>
<dbReference type="AlphaFoldDB" id="A0A8K0UVX5"/>
<organism evidence="1 2">
    <name type="scientific">Cristinia sonorae</name>
    <dbReference type="NCBI Taxonomy" id="1940300"/>
    <lineage>
        <taxon>Eukaryota</taxon>
        <taxon>Fungi</taxon>
        <taxon>Dikarya</taxon>
        <taxon>Basidiomycota</taxon>
        <taxon>Agaricomycotina</taxon>
        <taxon>Agaricomycetes</taxon>
        <taxon>Agaricomycetidae</taxon>
        <taxon>Agaricales</taxon>
        <taxon>Pleurotineae</taxon>
        <taxon>Stephanosporaceae</taxon>
        <taxon>Cristinia</taxon>
    </lineage>
</organism>
<accession>A0A8K0UVX5</accession>
<evidence type="ECO:0000313" key="1">
    <source>
        <dbReference type="EMBL" id="KAH8105092.1"/>
    </source>
</evidence>
<proteinExistence type="predicted"/>
<keyword evidence="2" id="KW-1185">Reference proteome</keyword>
<reference evidence="1" key="1">
    <citation type="journal article" date="2021" name="New Phytol.">
        <title>Evolutionary innovations through gain and loss of genes in the ectomycorrhizal Boletales.</title>
        <authorList>
            <person name="Wu G."/>
            <person name="Miyauchi S."/>
            <person name="Morin E."/>
            <person name="Kuo A."/>
            <person name="Drula E."/>
            <person name="Varga T."/>
            <person name="Kohler A."/>
            <person name="Feng B."/>
            <person name="Cao Y."/>
            <person name="Lipzen A."/>
            <person name="Daum C."/>
            <person name="Hundley H."/>
            <person name="Pangilinan J."/>
            <person name="Johnson J."/>
            <person name="Barry K."/>
            <person name="LaButti K."/>
            <person name="Ng V."/>
            <person name="Ahrendt S."/>
            <person name="Min B."/>
            <person name="Choi I.G."/>
            <person name="Park H."/>
            <person name="Plett J.M."/>
            <person name="Magnuson J."/>
            <person name="Spatafora J.W."/>
            <person name="Nagy L.G."/>
            <person name="Henrissat B."/>
            <person name="Grigoriev I.V."/>
            <person name="Yang Z.L."/>
            <person name="Xu J."/>
            <person name="Martin F.M."/>
        </authorList>
    </citation>
    <scope>NUCLEOTIDE SEQUENCE</scope>
    <source>
        <strain evidence="1">KKN 215</strain>
    </source>
</reference>
<dbReference type="EMBL" id="JAEVFJ010000004">
    <property type="protein sequence ID" value="KAH8105092.1"/>
    <property type="molecule type" value="Genomic_DNA"/>
</dbReference>